<evidence type="ECO:0000256" key="7">
    <source>
        <dbReference type="RuleBase" id="RU363032"/>
    </source>
</evidence>
<dbReference type="InterPro" id="IPR000515">
    <property type="entry name" value="MetI-like"/>
</dbReference>
<evidence type="ECO:0000256" key="8">
    <source>
        <dbReference type="SAM" id="MobiDB-lite"/>
    </source>
</evidence>
<organism evidence="10 11">
    <name type="scientific">Streptomyces nigrescens</name>
    <dbReference type="NCBI Taxonomy" id="1920"/>
    <lineage>
        <taxon>Bacteria</taxon>
        <taxon>Bacillati</taxon>
        <taxon>Actinomycetota</taxon>
        <taxon>Actinomycetes</taxon>
        <taxon>Kitasatosporales</taxon>
        <taxon>Streptomycetaceae</taxon>
        <taxon>Streptomyces</taxon>
    </lineage>
</organism>
<feature type="transmembrane region" description="Helical" evidence="7">
    <location>
        <begin position="289"/>
        <end position="311"/>
    </location>
</feature>
<evidence type="ECO:0000256" key="5">
    <source>
        <dbReference type="ARBA" id="ARBA00022989"/>
    </source>
</evidence>
<feature type="transmembrane region" description="Helical" evidence="7">
    <location>
        <begin position="140"/>
        <end position="163"/>
    </location>
</feature>
<accession>A0ABM8A3R8</accession>
<dbReference type="PROSITE" id="PS50928">
    <property type="entry name" value="ABC_TM1"/>
    <property type="match status" value="1"/>
</dbReference>
<proteinExistence type="inferred from homology"/>
<feature type="transmembrane region" description="Helical" evidence="7">
    <location>
        <begin position="183"/>
        <end position="204"/>
    </location>
</feature>
<evidence type="ECO:0000256" key="6">
    <source>
        <dbReference type="ARBA" id="ARBA00023136"/>
    </source>
</evidence>
<protein>
    <submittedName>
        <fullName evidence="10">Sugar ABC transporter permease</fullName>
    </submittedName>
</protein>
<evidence type="ECO:0000256" key="2">
    <source>
        <dbReference type="ARBA" id="ARBA00022448"/>
    </source>
</evidence>
<keyword evidence="4 7" id="KW-0812">Transmembrane</keyword>
<keyword evidence="6 7" id="KW-0472">Membrane</keyword>
<feature type="transmembrane region" description="Helical" evidence="7">
    <location>
        <begin position="241"/>
        <end position="262"/>
    </location>
</feature>
<comment type="similarity">
    <text evidence="7">Belongs to the binding-protein-dependent transport system permease family.</text>
</comment>
<reference evidence="10" key="1">
    <citation type="submission" date="2022-06" db="EMBL/GenBank/DDBJ databases">
        <title>Complete genome sequence of Streptomyces nigrescens HEK616.</title>
        <authorList>
            <person name="Asamizu S."/>
            <person name="Onaka H."/>
        </authorList>
    </citation>
    <scope>NUCLEOTIDE SEQUENCE</scope>
    <source>
        <strain evidence="10">HEK616</strain>
    </source>
</reference>
<dbReference type="RefSeq" id="WP_261956445.1">
    <property type="nucleotide sequence ID" value="NZ_AP026073.1"/>
</dbReference>
<evidence type="ECO:0000313" key="11">
    <source>
        <dbReference type="Proteomes" id="UP001059597"/>
    </source>
</evidence>
<feature type="region of interest" description="Disordered" evidence="8">
    <location>
        <begin position="1"/>
        <end position="26"/>
    </location>
</feature>
<feature type="compositionally biased region" description="Basic and acidic residues" evidence="8">
    <location>
        <begin position="1"/>
        <end position="10"/>
    </location>
</feature>
<evidence type="ECO:0000256" key="4">
    <source>
        <dbReference type="ARBA" id="ARBA00022692"/>
    </source>
</evidence>
<dbReference type="EMBL" id="AP026073">
    <property type="protein sequence ID" value="BDM73158.1"/>
    <property type="molecule type" value="Genomic_DNA"/>
</dbReference>
<dbReference type="Proteomes" id="UP001059597">
    <property type="component" value="Chromosome"/>
</dbReference>
<evidence type="ECO:0000256" key="3">
    <source>
        <dbReference type="ARBA" id="ARBA00022475"/>
    </source>
</evidence>
<keyword evidence="3" id="KW-1003">Cell membrane</keyword>
<evidence type="ECO:0000313" key="10">
    <source>
        <dbReference type="EMBL" id="BDM73158.1"/>
    </source>
</evidence>
<sequence>MSGHRDERARRSGSTPSGNPPTGRRIRLQLGPRLRLRLRNRTPWFSYAIVITGAALTVIPFLDMLMTSFKGPGEYGKLPYRFLPEAFSLTNYRAAIRQLDLPLLFRNSTLATVLITGSTLLTSSLAGYALAKLRFPGRELVFRLVLATMMFPPFLFFIPHFLILVHWPAAGGNDLLGRGGAGLTVSLAALVMPFLVSSFGIFLMRQFMVSIPDEMLEAARIDGAGEFTVWWRIVLPQTKPVAVTLALLTFVSSWNEYIWALLVSTANPRLMTLPVGIQLLQSHLDPDRMVPVMMAGLVLSVLPVLLLFLLLQKHYVRGVMLSGLK</sequence>
<name>A0ABM8A3R8_STRNI</name>
<gene>
    <name evidence="10" type="ORF">HEK616_66450</name>
</gene>
<keyword evidence="5 7" id="KW-1133">Transmembrane helix</keyword>
<evidence type="ECO:0000259" key="9">
    <source>
        <dbReference type="PROSITE" id="PS50928"/>
    </source>
</evidence>
<dbReference type="Pfam" id="PF00528">
    <property type="entry name" value="BPD_transp_1"/>
    <property type="match status" value="1"/>
</dbReference>
<comment type="subcellular location">
    <subcellularLocation>
        <location evidence="1 7">Cell membrane</location>
        <topology evidence="1 7">Multi-pass membrane protein</topology>
    </subcellularLocation>
</comment>
<dbReference type="InterPro" id="IPR035906">
    <property type="entry name" value="MetI-like_sf"/>
</dbReference>
<keyword evidence="11" id="KW-1185">Reference proteome</keyword>
<keyword evidence="2 7" id="KW-0813">Transport</keyword>
<dbReference type="PANTHER" id="PTHR43744">
    <property type="entry name" value="ABC TRANSPORTER PERMEASE PROTEIN MG189-RELATED-RELATED"/>
    <property type="match status" value="1"/>
</dbReference>
<dbReference type="Gene3D" id="1.10.3720.10">
    <property type="entry name" value="MetI-like"/>
    <property type="match status" value="1"/>
</dbReference>
<feature type="transmembrane region" description="Helical" evidence="7">
    <location>
        <begin position="110"/>
        <end position="131"/>
    </location>
</feature>
<feature type="transmembrane region" description="Helical" evidence="7">
    <location>
        <begin position="44"/>
        <end position="62"/>
    </location>
</feature>
<feature type="domain" description="ABC transmembrane type-1" evidence="9">
    <location>
        <begin position="105"/>
        <end position="311"/>
    </location>
</feature>
<evidence type="ECO:0000256" key="1">
    <source>
        <dbReference type="ARBA" id="ARBA00004651"/>
    </source>
</evidence>
<dbReference type="SUPFAM" id="SSF161098">
    <property type="entry name" value="MetI-like"/>
    <property type="match status" value="1"/>
</dbReference>
<dbReference type="CDD" id="cd06261">
    <property type="entry name" value="TM_PBP2"/>
    <property type="match status" value="1"/>
</dbReference>
<dbReference type="PANTHER" id="PTHR43744:SF12">
    <property type="entry name" value="ABC TRANSPORTER PERMEASE PROTEIN MG189-RELATED"/>
    <property type="match status" value="1"/>
</dbReference>